<dbReference type="InterPro" id="IPR002104">
    <property type="entry name" value="Integrase_catalytic"/>
</dbReference>
<dbReference type="Gene3D" id="1.10.443.10">
    <property type="entry name" value="Intergrase catalytic core"/>
    <property type="match status" value="1"/>
</dbReference>
<sequence length="391" mass="42824">MRYALRGRRAAVFLAVVVFLAAVVFAGAFFAVFFFEAGISCTSASPLSSPREAFALATDCCSADIRSSTFAGSCGSGASGRGRSSRFASMIEEMLEVTHHAMIQYRLPTTGEIVPLLQIAPSKTDVERVLLVSPELADVLATIIRRVRDPKTGLIPLVTRYDNQERQWNPPASVLFQYNRGGEPSTLNSQTIREILKESAASMQLTDAVGGPQDFRRMFITDTIRTGLPPHIAQVIAGHANINTTMGYNAVYPTETIEAHRAFITRRRTLRPAEEYRTPTDAEWEDFLGHFERRKLSVGTCARAYGTACIHEHACVRCALLRPDPAQRGRLVEIRDNLLDRITEAEREGWLGEIDGLRVSLAGAESKIAQLDAAAPGGPVLLGLPTLRPTP</sequence>
<evidence type="ECO:0000256" key="1">
    <source>
        <dbReference type="ARBA" id="ARBA00023172"/>
    </source>
</evidence>
<keyword evidence="2" id="KW-0812">Transmembrane</keyword>
<dbReference type="GO" id="GO:0015074">
    <property type="term" value="P:DNA integration"/>
    <property type="evidence" value="ECO:0007669"/>
    <property type="project" value="InterPro"/>
</dbReference>
<dbReference type="Pfam" id="PF00589">
    <property type="entry name" value="Phage_integrase"/>
    <property type="match status" value="1"/>
</dbReference>
<evidence type="ECO:0000259" key="3">
    <source>
        <dbReference type="Pfam" id="PF00589"/>
    </source>
</evidence>
<dbReference type="InterPro" id="IPR011010">
    <property type="entry name" value="DNA_brk_join_enz"/>
</dbReference>
<dbReference type="CDD" id="cd00397">
    <property type="entry name" value="DNA_BRE_C"/>
    <property type="match status" value="1"/>
</dbReference>
<keyword evidence="1" id="KW-0233">DNA recombination</keyword>
<evidence type="ECO:0000313" key="4">
    <source>
        <dbReference type="EMBL" id="TKT11045.1"/>
    </source>
</evidence>
<gene>
    <name evidence="4" type="ORF">E4U92_03335</name>
</gene>
<dbReference type="GO" id="GO:0006310">
    <property type="term" value="P:DNA recombination"/>
    <property type="evidence" value="ECO:0007669"/>
    <property type="project" value="UniProtKB-KW"/>
</dbReference>
<keyword evidence="2" id="KW-0472">Membrane</keyword>
<dbReference type="EMBL" id="SZPR01000005">
    <property type="protein sequence ID" value="TKT11045.1"/>
    <property type="molecule type" value="Genomic_DNA"/>
</dbReference>
<dbReference type="SUPFAM" id="SSF56349">
    <property type="entry name" value="DNA breaking-rejoining enzymes"/>
    <property type="match status" value="1"/>
</dbReference>
<feature type="transmembrane region" description="Helical" evidence="2">
    <location>
        <begin position="12"/>
        <end position="35"/>
    </location>
</feature>
<dbReference type="Proteomes" id="UP000308632">
    <property type="component" value="Unassembled WGS sequence"/>
</dbReference>
<dbReference type="GO" id="GO:0003677">
    <property type="term" value="F:DNA binding"/>
    <property type="evidence" value="ECO:0007669"/>
    <property type="project" value="InterPro"/>
</dbReference>
<evidence type="ECO:0000313" key="5">
    <source>
        <dbReference type="Proteomes" id="UP000308632"/>
    </source>
</evidence>
<protein>
    <submittedName>
        <fullName evidence="4">Site-specific integrase</fullName>
    </submittedName>
</protein>
<feature type="domain" description="Tyr recombinase" evidence="3">
    <location>
        <begin position="120"/>
        <end position="253"/>
    </location>
</feature>
<accession>A0A4U5X6Z7</accession>
<dbReference type="InterPro" id="IPR013762">
    <property type="entry name" value="Integrase-like_cat_sf"/>
</dbReference>
<name>A0A4U5X6Z7_STRGB</name>
<organism evidence="4 5">
    <name type="scientific">Streptomyces galbus</name>
    <dbReference type="NCBI Taxonomy" id="33898"/>
    <lineage>
        <taxon>Bacteria</taxon>
        <taxon>Bacillati</taxon>
        <taxon>Actinomycetota</taxon>
        <taxon>Actinomycetes</taxon>
        <taxon>Kitasatosporales</taxon>
        <taxon>Streptomycetaceae</taxon>
        <taxon>Streptomyces</taxon>
    </lineage>
</organism>
<evidence type="ECO:0000256" key="2">
    <source>
        <dbReference type="SAM" id="Phobius"/>
    </source>
</evidence>
<reference evidence="4 5" key="1">
    <citation type="submission" date="2019-04" db="EMBL/GenBank/DDBJ databases">
        <title>Streptomyces lasaliensis sp.nov., an Actinomycete isolated from soil which produces the polyether antibiotic lasalocid.</title>
        <authorList>
            <person name="Erwin G."/>
            <person name="Haber C."/>
        </authorList>
    </citation>
    <scope>NUCLEOTIDE SEQUENCE [LARGE SCALE GENOMIC DNA]</scope>
    <source>
        <strain evidence="4 5">DSM 40089</strain>
    </source>
</reference>
<dbReference type="AlphaFoldDB" id="A0A4U5X6Z7"/>
<proteinExistence type="predicted"/>
<keyword evidence="2" id="KW-1133">Transmembrane helix</keyword>
<comment type="caution">
    <text evidence="4">The sequence shown here is derived from an EMBL/GenBank/DDBJ whole genome shotgun (WGS) entry which is preliminary data.</text>
</comment>